<reference evidence="1" key="1">
    <citation type="submission" date="2020-06" db="EMBL/GenBank/DDBJ databases">
        <authorList>
            <person name="Li T."/>
            <person name="Hu X."/>
            <person name="Zhang T."/>
            <person name="Song X."/>
            <person name="Zhang H."/>
            <person name="Dai N."/>
            <person name="Sheng W."/>
            <person name="Hou X."/>
            <person name="Wei L."/>
        </authorList>
    </citation>
    <scope>NUCLEOTIDE SEQUENCE</scope>
    <source>
        <strain evidence="1">KEN1</strain>
        <tissue evidence="1">Leaf</tissue>
    </source>
</reference>
<dbReference type="EMBL" id="JACGWN010000005">
    <property type="protein sequence ID" value="KAL0450235.1"/>
    <property type="molecule type" value="Genomic_DNA"/>
</dbReference>
<proteinExistence type="predicted"/>
<accession>A0AAW2X7X0</accession>
<gene>
    <name evidence="1" type="ORF">Slati_1579900</name>
</gene>
<comment type="caution">
    <text evidence="1">The sequence shown here is derived from an EMBL/GenBank/DDBJ whole genome shotgun (WGS) entry which is preliminary data.</text>
</comment>
<reference evidence="1" key="2">
    <citation type="journal article" date="2024" name="Plant">
        <title>Genomic evolution and insights into agronomic trait innovations of Sesamum species.</title>
        <authorList>
            <person name="Miao H."/>
            <person name="Wang L."/>
            <person name="Qu L."/>
            <person name="Liu H."/>
            <person name="Sun Y."/>
            <person name="Le M."/>
            <person name="Wang Q."/>
            <person name="Wei S."/>
            <person name="Zheng Y."/>
            <person name="Lin W."/>
            <person name="Duan Y."/>
            <person name="Cao H."/>
            <person name="Xiong S."/>
            <person name="Wang X."/>
            <person name="Wei L."/>
            <person name="Li C."/>
            <person name="Ma Q."/>
            <person name="Ju M."/>
            <person name="Zhao R."/>
            <person name="Li G."/>
            <person name="Mu C."/>
            <person name="Tian Q."/>
            <person name="Mei H."/>
            <person name="Zhang T."/>
            <person name="Gao T."/>
            <person name="Zhang H."/>
        </authorList>
    </citation>
    <scope>NUCLEOTIDE SEQUENCE</scope>
    <source>
        <strain evidence="1">KEN1</strain>
    </source>
</reference>
<name>A0AAW2X7X0_9LAMI</name>
<protein>
    <submittedName>
        <fullName evidence="1">Uncharacterized protein</fullName>
    </submittedName>
</protein>
<organism evidence="1">
    <name type="scientific">Sesamum latifolium</name>
    <dbReference type="NCBI Taxonomy" id="2727402"/>
    <lineage>
        <taxon>Eukaryota</taxon>
        <taxon>Viridiplantae</taxon>
        <taxon>Streptophyta</taxon>
        <taxon>Embryophyta</taxon>
        <taxon>Tracheophyta</taxon>
        <taxon>Spermatophyta</taxon>
        <taxon>Magnoliopsida</taxon>
        <taxon>eudicotyledons</taxon>
        <taxon>Gunneridae</taxon>
        <taxon>Pentapetalae</taxon>
        <taxon>asterids</taxon>
        <taxon>lamiids</taxon>
        <taxon>Lamiales</taxon>
        <taxon>Pedaliaceae</taxon>
        <taxon>Sesamum</taxon>
    </lineage>
</organism>
<dbReference type="AlphaFoldDB" id="A0AAW2X7X0"/>
<sequence length="72" mass="7799">MELMARLVRTCRVESKVRRSGSARHAASYELRSAFDGFAACSLESELVGVEILRAGGSGGRGDGYCCFDYLC</sequence>
<evidence type="ECO:0000313" key="1">
    <source>
        <dbReference type="EMBL" id="KAL0450235.1"/>
    </source>
</evidence>